<protein>
    <recommendedName>
        <fullName evidence="3">DinB-like domain-containing protein</fullName>
    </recommendedName>
</protein>
<dbReference type="Proteomes" id="UP000075806">
    <property type="component" value="Unassembled WGS sequence"/>
</dbReference>
<organism evidence="1 2">
    <name type="scientific">Alkalihalobacillus trypoxylicola</name>
    <dbReference type="NCBI Taxonomy" id="519424"/>
    <lineage>
        <taxon>Bacteria</taxon>
        <taxon>Bacillati</taxon>
        <taxon>Bacillota</taxon>
        <taxon>Bacilli</taxon>
        <taxon>Bacillales</taxon>
        <taxon>Bacillaceae</taxon>
        <taxon>Alkalihalobacillus</taxon>
    </lineage>
</organism>
<comment type="caution">
    <text evidence="1">The sequence shown here is derived from an EMBL/GenBank/DDBJ whole genome shotgun (WGS) entry which is preliminary data.</text>
</comment>
<evidence type="ECO:0000313" key="2">
    <source>
        <dbReference type="Proteomes" id="UP000075806"/>
    </source>
</evidence>
<evidence type="ECO:0008006" key="3">
    <source>
        <dbReference type="Google" id="ProtNLM"/>
    </source>
</evidence>
<reference evidence="1" key="1">
    <citation type="submission" date="2016-02" db="EMBL/GenBank/DDBJ databases">
        <title>Genome sequence of Bacillus trypoxylicola KCTC 13244(T).</title>
        <authorList>
            <person name="Jeong H."/>
            <person name="Park S.-H."/>
            <person name="Choi S.-K."/>
        </authorList>
    </citation>
    <scope>NUCLEOTIDE SEQUENCE [LARGE SCALE GENOMIC DNA]</scope>
    <source>
        <strain evidence="1">KCTC 13244</strain>
    </source>
</reference>
<gene>
    <name evidence="1" type="ORF">AZF04_13990</name>
</gene>
<sequence>MRAHFHKIYEQRNTMKDILDLYKGKEWHRIHDDKWSLGETYYHLYLLIKWFRRLNIFYLPISKIFLKNSNQIYLKNSHDIYSQYRKTHKKPMKAPFILIPPKNIERKISFNQLLLELNNETLLFEKMVAVYEENQAGQIKFPDPIAHYPNLIQSVDLIGIHENHHFQLYRTYA</sequence>
<dbReference type="OrthoDB" id="2389280at2"/>
<evidence type="ECO:0000313" key="1">
    <source>
        <dbReference type="EMBL" id="KYG25629.1"/>
    </source>
</evidence>
<accession>A0A162CN59</accession>
<name>A0A162CN59_9BACI</name>
<dbReference type="EMBL" id="LTAO01000040">
    <property type="protein sequence ID" value="KYG25629.1"/>
    <property type="molecule type" value="Genomic_DNA"/>
</dbReference>
<proteinExistence type="predicted"/>
<dbReference type="AlphaFoldDB" id="A0A162CN59"/>
<keyword evidence="2" id="KW-1185">Reference proteome</keyword>